<dbReference type="Gene3D" id="3.30.420.40">
    <property type="match status" value="2"/>
</dbReference>
<keyword evidence="5 8" id="KW-0408">Iron</keyword>
<evidence type="ECO:0000256" key="5">
    <source>
        <dbReference type="ARBA" id="ARBA00023004"/>
    </source>
</evidence>
<dbReference type="FunFam" id="3.30.420.40:FF:000040">
    <property type="entry name" value="tRNA N6-adenosine threonylcarbamoyltransferase"/>
    <property type="match status" value="1"/>
</dbReference>
<feature type="domain" description="Gcp-like" evidence="9">
    <location>
        <begin position="23"/>
        <end position="325"/>
    </location>
</feature>
<comment type="cofactor">
    <cofactor evidence="8">
        <name>Fe(2+)</name>
        <dbReference type="ChEBI" id="CHEBI:29033"/>
    </cofactor>
    <text evidence="8">Binds 1 Fe(2+) ion per subunit.</text>
</comment>
<comment type="similarity">
    <text evidence="8">Belongs to the KAE1 / TsaD family.</text>
</comment>
<comment type="caution">
    <text evidence="10">The sequence shown here is derived from an EMBL/GenBank/DDBJ whole genome shotgun (WGS) entry which is preliminary data.</text>
</comment>
<accession>A0A1J5HDS0</accession>
<comment type="catalytic activity">
    <reaction evidence="7 8">
        <text>L-threonylcarbamoyladenylate + adenosine(37) in tRNA = N(6)-L-threonylcarbamoyladenosine(37) in tRNA + AMP + H(+)</text>
        <dbReference type="Rhea" id="RHEA:37059"/>
        <dbReference type="Rhea" id="RHEA-COMP:10162"/>
        <dbReference type="Rhea" id="RHEA-COMP:10163"/>
        <dbReference type="ChEBI" id="CHEBI:15378"/>
        <dbReference type="ChEBI" id="CHEBI:73682"/>
        <dbReference type="ChEBI" id="CHEBI:74411"/>
        <dbReference type="ChEBI" id="CHEBI:74418"/>
        <dbReference type="ChEBI" id="CHEBI:456215"/>
        <dbReference type="EC" id="2.3.1.234"/>
    </reaction>
</comment>
<dbReference type="SUPFAM" id="SSF53067">
    <property type="entry name" value="Actin-like ATPase domain"/>
    <property type="match status" value="2"/>
</dbReference>
<dbReference type="InterPro" id="IPR000905">
    <property type="entry name" value="Gcp-like_dom"/>
</dbReference>
<evidence type="ECO:0000313" key="10">
    <source>
        <dbReference type="EMBL" id="OIP82603.1"/>
    </source>
</evidence>
<comment type="function">
    <text evidence="8">Required for the formation of a threonylcarbamoyl group on adenosine at position 37 (t(6)A37) in tRNAs that read codons beginning with adenine. Is involved in the transfer of the threonylcarbamoyl moiety of threonylcarbamoyl-AMP (TC-AMP) to the N6 group of A37, together with TsaE and TsaB. TsaD likely plays a direct catalytic role in this reaction.</text>
</comment>
<dbReference type="InterPro" id="IPR043129">
    <property type="entry name" value="ATPase_NBD"/>
</dbReference>
<sequence>MKILAIDTSADETAVAVVEGRRIISNVIYSQIDIHKKWGGIYPTLAKQAHEERIDGVVEKALKRFMIYDLRFKNIERYMDGIDAIAVTQGPGLAIALEVGIRKAKELAIQYQKPLIAVNHLEGHLYSCFAQNRFGKPTYEIKFPYLGLIVSGGHTEIVLIKGHLQYQVLGETLDDAAGEALDKAAKLLGLSYPGGPVIEQLAQEIGQIDKYHFPRPMLQSRNLDFSFSGLKTSFYYYVRELPEKEKIKSIKYLVSSFQEAVFDVIVKKTESAIKQTGVTNIIIGGGVCANLYLRKRLRAMVKKNNGAIIFPPFKYLTGDNAAMIGIVAGYKAKANQFVKNSDHLDRVTRMSL</sequence>
<dbReference type="GO" id="GO:0005506">
    <property type="term" value="F:iron ion binding"/>
    <property type="evidence" value="ECO:0007669"/>
    <property type="project" value="UniProtKB-UniRule"/>
</dbReference>
<dbReference type="AlphaFoldDB" id="A0A1J5HDS0"/>
<dbReference type="Pfam" id="PF00814">
    <property type="entry name" value="TsaD"/>
    <property type="match status" value="1"/>
</dbReference>
<keyword evidence="6 8" id="KW-0012">Acyltransferase</keyword>
<dbReference type="PRINTS" id="PR00789">
    <property type="entry name" value="OSIALOPTASE"/>
</dbReference>
<dbReference type="EC" id="2.3.1.234" evidence="8"/>
<dbReference type="NCBIfam" id="TIGR00329">
    <property type="entry name" value="gcp_kae1"/>
    <property type="match status" value="1"/>
</dbReference>
<evidence type="ECO:0000256" key="6">
    <source>
        <dbReference type="ARBA" id="ARBA00023315"/>
    </source>
</evidence>
<dbReference type="GO" id="GO:0002949">
    <property type="term" value="P:tRNA threonylcarbamoyladenosine modification"/>
    <property type="evidence" value="ECO:0007669"/>
    <property type="project" value="UniProtKB-UniRule"/>
</dbReference>
<feature type="binding site" evidence="8">
    <location>
        <position position="124"/>
    </location>
    <ligand>
        <name>Fe cation</name>
        <dbReference type="ChEBI" id="CHEBI:24875"/>
    </ligand>
</feature>
<keyword evidence="4 8" id="KW-0479">Metal-binding</keyword>
<evidence type="ECO:0000256" key="1">
    <source>
        <dbReference type="ARBA" id="ARBA00022490"/>
    </source>
</evidence>
<feature type="binding site" evidence="8">
    <location>
        <position position="199"/>
    </location>
    <ligand>
        <name>substrate</name>
    </ligand>
</feature>
<gene>
    <name evidence="8" type="primary">tsaD</name>
    <name evidence="10" type="ORF">AUK04_04375</name>
</gene>
<protein>
    <recommendedName>
        <fullName evidence="8">tRNA N6-adenosine threonylcarbamoyltransferase</fullName>
        <ecNumber evidence="8">2.3.1.234</ecNumber>
    </recommendedName>
    <alternativeName>
        <fullName evidence="8">N6-L-threonylcarbamoyladenine synthase</fullName>
        <shortName evidence="8">t(6)A synthase</shortName>
    </alternativeName>
    <alternativeName>
        <fullName evidence="8">t(6)A37 threonylcarbamoyladenosine biosynthesis protein TsaD</fullName>
    </alternativeName>
    <alternativeName>
        <fullName evidence="8">tRNA threonylcarbamoyladenosine biosynthesis protein TsaD</fullName>
    </alternativeName>
</protein>
<dbReference type="HAMAP" id="MF_01445">
    <property type="entry name" value="TsaD"/>
    <property type="match status" value="1"/>
</dbReference>
<evidence type="ECO:0000256" key="4">
    <source>
        <dbReference type="ARBA" id="ARBA00022723"/>
    </source>
</evidence>
<feature type="binding site" evidence="8">
    <location>
        <position position="195"/>
    </location>
    <ligand>
        <name>substrate</name>
    </ligand>
</feature>
<comment type="subcellular location">
    <subcellularLocation>
        <location evidence="8">Cytoplasm</location>
    </subcellularLocation>
</comment>
<evidence type="ECO:0000256" key="7">
    <source>
        <dbReference type="ARBA" id="ARBA00048117"/>
    </source>
</evidence>
<evidence type="ECO:0000256" key="2">
    <source>
        <dbReference type="ARBA" id="ARBA00022679"/>
    </source>
</evidence>
<keyword evidence="2 8" id="KW-0808">Transferase</keyword>
<reference evidence="10 11" key="1">
    <citation type="journal article" date="2016" name="Environ. Microbiol.">
        <title>Genomic resolution of a cold subsurface aquifer community provides metabolic insights for novel microbes adapted to high CO concentrations.</title>
        <authorList>
            <person name="Probst A.J."/>
            <person name="Castelle C.J."/>
            <person name="Singh A."/>
            <person name="Brown C.T."/>
            <person name="Anantharaman K."/>
            <person name="Sharon I."/>
            <person name="Hug L.A."/>
            <person name="Burstein D."/>
            <person name="Emerson J.B."/>
            <person name="Thomas B.C."/>
            <person name="Banfield J.F."/>
        </authorList>
    </citation>
    <scope>NUCLEOTIDE SEQUENCE [LARGE SCALE GENOMIC DNA]</scope>
    <source>
        <strain evidence="10">CG2_30_33_16</strain>
    </source>
</reference>
<feature type="binding site" evidence="8">
    <location>
        <position position="182"/>
    </location>
    <ligand>
        <name>substrate</name>
    </ligand>
</feature>
<proteinExistence type="inferred from homology"/>
<keyword evidence="3 8" id="KW-0819">tRNA processing</keyword>
<dbReference type="InterPro" id="IPR017861">
    <property type="entry name" value="KAE1/TsaD"/>
</dbReference>
<dbReference type="GO" id="GO:0005737">
    <property type="term" value="C:cytoplasm"/>
    <property type="evidence" value="ECO:0007669"/>
    <property type="project" value="UniProtKB-SubCell"/>
</dbReference>
<feature type="binding site" evidence="8">
    <location>
        <position position="319"/>
    </location>
    <ligand>
        <name>Fe cation</name>
        <dbReference type="ChEBI" id="CHEBI:24875"/>
    </ligand>
</feature>
<evidence type="ECO:0000259" key="9">
    <source>
        <dbReference type="Pfam" id="PF00814"/>
    </source>
</evidence>
<keyword evidence="1 8" id="KW-0963">Cytoplasm</keyword>
<dbReference type="CDD" id="cd24133">
    <property type="entry name" value="ASKHA_NBD_TsaD_bac"/>
    <property type="match status" value="1"/>
</dbReference>
<evidence type="ECO:0000256" key="8">
    <source>
        <dbReference type="HAMAP-Rule" id="MF_01445"/>
    </source>
</evidence>
<evidence type="ECO:0000256" key="3">
    <source>
        <dbReference type="ARBA" id="ARBA00022694"/>
    </source>
</evidence>
<evidence type="ECO:0000313" key="11">
    <source>
        <dbReference type="Proteomes" id="UP000183758"/>
    </source>
</evidence>
<feature type="binding site" evidence="8">
    <location>
        <position position="120"/>
    </location>
    <ligand>
        <name>Fe cation</name>
        <dbReference type="ChEBI" id="CHEBI:24875"/>
    </ligand>
</feature>
<dbReference type="PANTHER" id="PTHR11735">
    <property type="entry name" value="TRNA N6-ADENOSINE THREONYLCARBAMOYLTRANSFERASE"/>
    <property type="match status" value="1"/>
</dbReference>
<dbReference type="GO" id="GO:0061711">
    <property type="term" value="F:tRNA N(6)-L-threonylcarbamoyladenine synthase activity"/>
    <property type="evidence" value="ECO:0007669"/>
    <property type="project" value="UniProtKB-EC"/>
</dbReference>
<feature type="binding site" evidence="8">
    <location>
        <position position="290"/>
    </location>
    <ligand>
        <name>substrate</name>
    </ligand>
</feature>
<dbReference type="EMBL" id="MNZM01000109">
    <property type="protein sequence ID" value="OIP82603.1"/>
    <property type="molecule type" value="Genomic_DNA"/>
</dbReference>
<dbReference type="InterPro" id="IPR022450">
    <property type="entry name" value="TsaD"/>
</dbReference>
<dbReference type="NCBIfam" id="TIGR03723">
    <property type="entry name" value="T6A_TsaD_YgjD"/>
    <property type="match status" value="1"/>
</dbReference>
<name>A0A1J5HDS0_9BACT</name>
<dbReference type="PANTHER" id="PTHR11735:SF6">
    <property type="entry name" value="TRNA N6-ADENOSINE THREONYLCARBAMOYLTRANSFERASE, MITOCHONDRIAL"/>
    <property type="match status" value="1"/>
</dbReference>
<feature type="binding site" evidence="8">
    <location>
        <begin position="149"/>
        <end position="153"/>
    </location>
    <ligand>
        <name>substrate</name>
    </ligand>
</feature>
<dbReference type="Proteomes" id="UP000183758">
    <property type="component" value="Unassembled WGS sequence"/>
</dbReference>
<organism evidence="10 11">
    <name type="scientific">Candidatus Roizmanbacteria bacterium CG2_30_33_16</name>
    <dbReference type="NCBI Taxonomy" id="1805340"/>
    <lineage>
        <taxon>Bacteria</taxon>
        <taxon>Candidatus Roizmaniibacteriota</taxon>
    </lineage>
</organism>